<feature type="compositionally biased region" description="Basic residues" evidence="1">
    <location>
        <begin position="25"/>
        <end position="41"/>
    </location>
</feature>
<dbReference type="Pfam" id="PF10294">
    <property type="entry name" value="Methyltransf_16"/>
    <property type="match status" value="1"/>
</dbReference>
<feature type="compositionally biased region" description="Low complexity" evidence="1">
    <location>
        <begin position="546"/>
        <end position="563"/>
    </location>
</feature>
<feature type="compositionally biased region" description="Low complexity" evidence="1">
    <location>
        <begin position="507"/>
        <end position="539"/>
    </location>
</feature>
<feature type="region of interest" description="Disordered" evidence="1">
    <location>
        <begin position="256"/>
        <end position="299"/>
    </location>
</feature>
<dbReference type="PANTHER" id="PTHR14614">
    <property type="entry name" value="HEPATOCELLULAR CARCINOMA-ASSOCIATED ANTIGEN"/>
    <property type="match status" value="1"/>
</dbReference>
<keyword evidence="3" id="KW-1185">Reference proteome</keyword>
<organism evidence="2 3">
    <name type="scientific">Lunasporangiospora selenospora</name>
    <dbReference type="NCBI Taxonomy" id="979761"/>
    <lineage>
        <taxon>Eukaryota</taxon>
        <taxon>Fungi</taxon>
        <taxon>Fungi incertae sedis</taxon>
        <taxon>Mucoromycota</taxon>
        <taxon>Mortierellomycotina</taxon>
        <taxon>Mortierellomycetes</taxon>
        <taxon>Mortierellales</taxon>
        <taxon>Mortierellaceae</taxon>
        <taxon>Lunasporangiospora</taxon>
    </lineage>
</organism>
<feature type="region of interest" description="Disordered" evidence="1">
    <location>
        <begin position="623"/>
        <end position="726"/>
    </location>
</feature>
<dbReference type="InterPro" id="IPR019410">
    <property type="entry name" value="Methyltransf_16"/>
</dbReference>
<comment type="caution">
    <text evidence="2">The sequence shown here is derived from an EMBL/GenBank/DDBJ whole genome shotgun (WGS) entry which is preliminary data.</text>
</comment>
<feature type="region of interest" description="Disordered" evidence="1">
    <location>
        <begin position="1"/>
        <end position="77"/>
    </location>
</feature>
<protein>
    <submittedName>
        <fullName evidence="2">Uncharacterized protein</fullName>
    </submittedName>
</protein>
<feature type="compositionally biased region" description="Low complexity" evidence="1">
    <location>
        <begin position="672"/>
        <end position="700"/>
    </location>
</feature>
<evidence type="ECO:0000313" key="3">
    <source>
        <dbReference type="Proteomes" id="UP000780801"/>
    </source>
</evidence>
<dbReference type="AlphaFoldDB" id="A0A9P6FSY2"/>
<gene>
    <name evidence="2" type="ORF">BGW38_001796</name>
</gene>
<feature type="compositionally biased region" description="Low complexity" evidence="1">
    <location>
        <begin position="12"/>
        <end position="24"/>
    </location>
</feature>
<dbReference type="EMBL" id="JAABOA010001592">
    <property type="protein sequence ID" value="KAF9581250.1"/>
    <property type="molecule type" value="Genomic_DNA"/>
</dbReference>
<feature type="compositionally biased region" description="Basic residues" evidence="1">
    <location>
        <begin position="703"/>
        <end position="717"/>
    </location>
</feature>
<evidence type="ECO:0000256" key="1">
    <source>
        <dbReference type="SAM" id="MobiDB-lite"/>
    </source>
</evidence>
<dbReference type="OrthoDB" id="407325at2759"/>
<sequence length="812" mass="89607">MIAGHRSHVHSQQQQQPQQQQQQKQKQKQKQQQSKKKHNRRWPSLTRNASPDIGFDTRTLPSKQPWPEQEPAKPECQHQLEWSTMNWIQGRLTKEWATEWTTEVSTECPKGQEQTQQSLLGLDTTCFSPILKQNHMLYRLFSRSFVPTQIAPGEWKAVDLVLVDEFRNYRHQFAPPRDSFLSNGQTYMPVECQLLMEREVRAQDENNDPVEDRFSLEIREFQSANWLDSEELPGPGIGRDGKGGFEFRIVASNGWKDSQRKKRPQWSRIQGNNRSQLHHNHSHSHNGRNPNYPHARCSKSSLMPSSQACWIEISSVSGTVLPVVLGPFVITSERTQAVESQQTFRIFDVPQIASPLPALDRVQDRRVIMLKETWESHVPQGRVWDSAFVMMAQFKDRVMNGMQQGDAPWLLGKRILDLSAGTGILGLYIAALAQAEADFVRSCPGPTSSPTLLSLTSTLPPLPPLPPLPIKAAATATTFASTTGPPGAMALLPTIMIPQTIPQTLGPLSSSSSSSSSSLSTSSSLSSSSSPPTSPTTSSISPEPMSRPLTPLTPISPSSSSTSLDSTAAVASVILTDLEEALDLINFNLGFNHGRVAPDVVITAESLPWGGQNVTNLLHRLGKSNHRNRGNHSNSSNSGSNNSNSNSNLNNNSSTCGTGTGTNTNASRRDSSGSNSSCWSGGGYSSSSTSTSNITNTDSGVGRGRRGRRGRRPHPHPHCMNTRSNSDPNNDFEFDLIIASDVIYDTNTFDALLDTLYALCVPGRTTIYVGYKHRGLDIVAEQRFFDRLGTMFIVQETQFGLGVRIFCLQRPE</sequence>
<feature type="compositionally biased region" description="Low complexity" evidence="1">
    <location>
        <begin position="631"/>
        <end position="665"/>
    </location>
</feature>
<name>A0A9P6FSY2_9FUNG</name>
<accession>A0A9P6FSY2</accession>
<reference evidence="2" key="1">
    <citation type="journal article" date="2020" name="Fungal Divers.">
        <title>Resolving the Mortierellaceae phylogeny through synthesis of multi-gene phylogenetics and phylogenomics.</title>
        <authorList>
            <person name="Vandepol N."/>
            <person name="Liber J."/>
            <person name="Desiro A."/>
            <person name="Na H."/>
            <person name="Kennedy M."/>
            <person name="Barry K."/>
            <person name="Grigoriev I.V."/>
            <person name="Miller A.N."/>
            <person name="O'Donnell K."/>
            <person name="Stajich J.E."/>
            <person name="Bonito G."/>
        </authorList>
    </citation>
    <scope>NUCLEOTIDE SEQUENCE</scope>
    <source>
        <strain evidence="2">KOD1015</strain>
    </source>
</reference>
<dbReference type="Proteomes" id="UP000780801">
    <property type="component" value="Unassembled WGS sequence"/>
</dbReference>
<dbReference type="InterPro" id="IPR029063">
    <property type="entry name" value="SAM-dependent_MTases_sf"/>
</dbReference>
<feature type="compositionally biased region" description="Basic residues" evidence="1">
    <location>
        <begin position="276"/>
        <end position="286"/>
    </location>
</feature>
<evidence type="ECO:0000313" key="2">
    <source>
        <dbReference type="EMBL" id="KAF9581250.1"/>
    </source>
</evidence>
<dbReference type="Gene3D" id="3.40.50.150">
    <property type="entry name" value="Vaccinia Virus protein VP39"/>
    <property type="match status" value="2"/>
</dbReference>
<proteinExistence type="predicted"/>
<feature type="region of interest" description="Disordered" evidence="1">
    <location>
        <begin position="506"/>
        <end position="563"/>
    </location>
</feature>